<proteinExistence type="inferred from homology"/>
<dbReference type="STRING" id="1618480.US11_C0002G0008"/>
<evidence type="ECO:0000259" key="8">
    <source>
        <dbReference type="Pfam" id="PF02687"/>
    </source>
</evidence>
<evidence type="ECO:0000256" key="4">
    <source>
        <dbReference type="ARBA" id="ARBA00022989"/>
    </source>
</evidence>
<protein>
    <submittedName>
        <fullName evidence="10">ABC transporter, permease protein</fullName>
    </submittedName>
</protein>
<dbReference type="Pfam" id="PF12704">
    <property type="entry name" value="MacB_PCD"/>
    <property type="match status" value="1"/>
</dbReference>
<evidence type="ECO:0000313" key="11">
    <source>
        <dbReference type="Proteomes" id="UP000034344"/>
    </source>
</evidence>
<dbReference type="GO" id="GO:0022857">
    <property type="term" value="F:transmembrane transporter activity"/>
    <property type="evidence" value="ECO:0007669"/>
    <property type="project" value="TreeGrafter"/>
</dbReference>
<dbReference type="InterPro" id="IPR025857">
    <property type="entry name" value="MacB_PCD"/>
</dbReference>
<evidence type="ECO:0000256" key="6">
    <source>
        <dbReference type="ARBA" id="ARBA00038076"/>
    </source>
</evidence>
<feature type="transmembrane region" description="Helical" evidence="7">
    <location>
        <begin position="273"/>
        <end position="301"/>
    </location>
</feature>
<evidence type="ECO:0000313" key="10">
    <source>
        <dbReference type="EMBL" id="KKQ01949.1"/>
    </source>
</evidence>
<feature type="transmembrane region" description="Helical" evidence="7">
    <location>
        <begin position="322"/>
        <end position="355"/>
    </location>
</feature>
<dbReference type="InterPro" id="IPR003838">
    <property type="entry name" value="ABC3_permease_C"/>
</dbReference>
<accession>A0A0G0GQ66</accession>
<evidence type="ECO:0000256" key="1">
    <source>
        <dbReference type="ARBA" id="ARBA00004651"/>
    </source>
</evidence>
<comment type="subcellular location">
    <subcellularLocation>
        <location evidence="1">Cell membrane</location>
        <topology evidence="1">Multi-pass membrane protein</topology>
    </subcellularLocation>
</comment>
<dbReference type="PANTHER" id="PTHR30572:SF4">
    <property type="entry name" value="ABC TRANSPORTER PERMEASE YTRF"/>
    <property type="match status" value="1"/>
</dbReference>
<evidence type="ECO:0000256" key="2">
    <source>
        <dbReference type="ARBA" id="ARBA00022475"/>
    </source>
</evidence>
<sequence>MKYAIFLIKTAYEDFVRNKGRTVLTSLGILIGVLSVVLLMAFGLGLKKYISDQFESLGKNLVMVMPGQGFGRDGGRSLIGGIQFDFKDINKLKRIKGIKAIAPYFMKTLKVEYKTKSELSMLLATTGESFEVTNFKIAEGRAFSNSDNEKSAKVVVMGSETAEKLFGNNEDKVGKYVRIQGQRFKVIGVMQKQGGGALGSDFNTRSIVPYKSAYFLNPTKKFFAIYLKAGDGINISNLKSEIKSTLLKRYKEDDFSVTDQVELLSTINSIFSILNLVLVAIAAISLVVGGIGIMNIMYVTVTERIKEIGIRRALGARKNDILYQFMVEAVALSLIGGLLGLVLAYLIVALIYNFFPAYIDLFSVFLALAVSSIIGFIFGVFPAKKAADLTPIEAIRYE</sequence>
<dbReference type="Pfam" id="PF02687">
    <property type="entry name" value="FtsX"/>
    <property type="match status" value="1"/>
</dbReference>
<keyword evidence="3 7" id="KW-0812">Transmembrane</keyword>
<keyword evidence="2" id="KW-1003">Cell membrane</keyword>
<comment type="similarity">
    <text evidence="6">Belongs to the ABC-4 integral membrane protein family.</text>
</comment>
<dbReference type="InterPro" id="IPR050250">
    <property type="entry name" value="Macrolide_Exporter_MacB"/>
</dbReference>
<feature type="domain" description="MacB-like periplasmic core" evidence="9">
    <location>
        <begin position="22"/>
        <end position="244"/>
    </location>
</feature>
<keyword evidence="5 7" id="KW-0472">Membrane</keyword>
<dbReference type="PANTHER" id="PTHR30572">
    <property type="entry name" value="MEMBRANE COMPONENT OF TRANSPORTER-RELATED"/>
    <property type="match status" value="1"/>
</dbReference>
<feature type="transmembrane region" description="Helical" evidence="7">
    <location>
        <begin position="361"/>
        <end position="381"/>
    </location>
</feature>
<feature type="transmembrane region" description="Helical" evidence="7">
    <location>
        <begin position="21"/>
        <end position="46"/>
    </location>
</feature>
<evidence type="ECO:0000256" key="7">
    <source>
        <dbReference type="SAM" id="Phobius"/>
    </source>
</evidence>
<dbReference type="EMBL" id="LBRS01000002">
    <property type="protein sequence ID" value="KKQ01949.1"/>
    <property type="molecule type" value="Genomic_DNA"/>
</dbReference>
<evidence type="ECO:0000256" key="3">
    <source>
        <dbReference type="ARBA" id="ARBA00022692"/>
    </source>
</evidence>
<evidence type="ECO:0000256" key="5">
    <source>
        <dbReference type="ARBA" id="ARBA00023136"/>
    </source>
</evidence>
<dbReference type="AlphaFoldDB" id="A0A0G0GQ66"/>
<feature type="domain" description="ABC3 transporter permease C-terminal" evidence="8">
    <location>
        <begin position="280"/>
        <end position="389"/>
    </location>
</feature>
<reference evidence="10 11" key="1">
    <citation type="journal article" date="2015" name="Nature">
        <title>rRNA introns, odd ribosomes, and small enigmatic genomes across a large radiation of phyla.</title>
        <authorList>
            <person name="Brown C.T."/>
            <person name="Hug L.A."/>
            <person name="Thomas B.C."/>
            <person name="Sharon I."/>
            <person name="Castelle C.J."/>
            <person name="Singh A."/>
            <person name="Wilkins M.J."/>
            <person name="Williams K.H."/>
            <person name="Banfield J.F."/>
        </authorList>
    </citation>
    <scope>NUCLEOTIDE SEQUENCE [LARGE SCALE GENOMIC DNA]</scope>
</reference>
<comment type="caution">
    <text evidence="10">The sequence shown here is derived from an EMBL/GenBank/DDBJ whole genome shotgun (WGS) entry which is preliminary data.</text>
</comment>
<evidence type="ECO:0000259" key="9">
    <source>
        <dbReference type="Pfam" id="PF12704"/>
    </source>
</evidence>
<name>A0A0G0GQ66_9BACT</name>
<dbReference type="Proteomes" id="UP000034344">
    <property type="component" value="Unassembled WGS sequence"/>
</dbReference>
<keyword evidence="4 7" id="KW-1133">Transmembrane helix</keyword>
<dbReference type="GO" id="GO:0005886">
    <property type="term" value="C:plasma membrane"/>
    <property type="evidence" value="ECO:0007669"/>
    <property type="project" value="UniProtKB-SubCell"/>
</dbReference>
<organism evidence="10 11">
    <name type="scientific">Candidatus Roizmanbacteria bacterium GW2011_GWA2_36_23</name>
    <dbReference type="NCBI Taxonomy" id="1618480"/>
    <lineage>
        <taxon>Bacteria</taxon>
        <taxon>Candidatus Roizmaniibacteriota</taxon>
    </lineage>
</organism>
<gene>
    <name evidence="10" type="ORF">US11_C0002G0008</name>
</gene>